<proteinExistence type="predicted"/>
<reference evidence="3" key="1">
    <citation type="journal article" date="2023" name="Mol. Phylogenet. Evol.">
        <title>Genome-scale phylogeny and comparative genomics of the fungal order Sordariales.</title>
        <authorList>
            <person name="Hensen N."/>
            <person name="Bonometti L."/>
            <person name="Westerberg I."/>
            <person name="Brannstrom I.O."/>
            <person name="Guillou S."/>
            <person name="Cros-Aarteil S."/>
            <person name="Calhoun S."/>
            <person name="Haridas S."/>
            <person name="Kuo A."/>
            <person name="Mondo S."/>
            <person name="Pangilinan J."/>
            <person name="Riley R."/>
            <person name="LaButti K."/>
            <person name="Andreopoulos B."/>
            <person name="Lipzen A."/>
            <person name="Chen C."/>
            <person name="Yan M."/>
            <person name="Daum C."/>
            <person name="Ng V."/>
            <person name="Clum A."/>
            <person name="Steindorff A."/>
            <person name="Ohm R.A."/>
            <person name="Martin F."/>
            <person name="Silar P."/>
            <person name="Natvig D.O."/>
            <person name="Lalanne C."/>
            <person name="Gautier V."/>
            <person name="Ament-Velasquez S.L."/>
            <person name="Kruys A."/>
            <person name="Hutchinson M.I."/>
            <person name="Powell A.J."/>
            <person name="Barry K."/>
            <person name="Miller A.N."/>
            <person name="Grigoriev I.V."/>
            <person name="Debuchy R."/>
            <person name="Gladieux P."/>
            <person name="Hiltunen Thoren M."/>
            <person name="Johannesson H."/>
        </authorList>
    </citation>
    <scope>NUCLEOTIDE SEQUENCE</scope>
    <source>
        <strain evidence="3">PSN324</strain>
    </source>
</reference>
<keyword evidence="1" id="KW-0175">Coiled coil</keyword>
<protein>
    <submittedName>
        <fullName evidence="3">Uncharacterized protein</fullName>
    </submittedName>
</protein>
<feature type="coiled-coil region" evidence="1">
    <location>
        <begin position="382"/>
        <end position="409"/>
    </location>
</feature>
<evidence type="ECO:0000313" key="3">
    <source>
        <dbReference type="EMBL" id="KAK4467108.1"/>
    </source>
</evidence>
<organism evidence="3 4">
    <name type="scientific">Cladorrhinum samala</name>
    <dbReference type="NCBI Taxonomy" id="585594"/>
    <lineage>
        <taxon>Eukaryota</taxon>
        <taxon>Fungi</taxon>
        <taxon>Dikarya</taxon>
        <taxon>Ascomycota</taxon>
        <taxon>Pezizomycotina</taxon>
        <taxon>Sordariomycetes</taxon>
        <taxon>Sordariomycetidae</taxon>
        <taxon>Sordariales</taxon>
        <taxon>Podosporaceae</taxon>
        <taxon>Cladorrhinum</taxon>
    </lineage>
</organism>
<evidence type="ECO:0000256" key="2">
    <source>
        <dbReference type="SAM" id="MobiDB-lite"/>
    </source>
</evidence>
<reference evidence="3" key="2">
    <citation type="submission" date="2023-06" db="EMBL/GenBank/DDBJ databases">
        <authorList>
            <consortium name="Lawrence Berkeley National Laboratory"/>
            <person name="Mondo S.J."/>
            <person name="Hensen N."/>
            <person name="Bonometti L."/>
            <person name="Westerberg I."/>
            <person name="Brannstrom I.O."/>
            <person name="Guillou S."/>
            <person name="Cros-Aarteil S."/>
            <person name="Calhoun S."/>
            <person name="Haridas S."/>
            <person name="Kuo A."/>
            <person name="Pangilinan J."/>
            <person name="Riley R."/>
            <person name="Labutti K."/>
            <person name="Andreopoulos B."/>
            <person name="Lipzen A."/>
            <person name="Chen C."/>
            <person name="Yanf M."/>
            <person name="Daum C."/>
            <person name="Ng V."/>
            <person name="Clum A."/>
            <person name="Steindorff A."/>
            <person name="Ohm R."/>
            <person name="Martin F."/>
            <person name="Silar P."/>
            <person name="Natvig D."/>
            <person name="Lalanne C."/>
            <person name="Gautier V."/>
            <person name="Ament-Velasquez S.L."/>
            <person name="Kruys A."/>
            <person name="Hutchinson M.I."/>
            <person name="Powell A.J."/>
            <person name="Barry K."/>
            <person name="Miller A.N."/>
            <person name="Grigoriev I.V."/>
            <person name="Debuchy R."/>
            <person name="Gladieux P."/>
            <person name="Thoren M.H."/>
            <person name="Johannesson H."/>
        </authorList>
    </citation>
    <scope>NUCLEOTIDE SEQUENCE</scope>
    <source>
        <strain evidence="3">PSN324</strain>
    </source>
</reference>
<evidence type="ECO:0000313" key="4">
    <source>
        <dbReference type="Proteomes" id="UP001321749"/>
    </source>
</evidence>
<name>A0AAV9I3X8_9PEZI</name>
<feature type="compositionally biased region" description="Basic and acidic residues" evidence="2">
    <location>
        <begin position="599"/>
        <end position="611"/>
    </location>
</feature>
<comment type="caution">
    <text evidence="3">The sequence shown here is derived from an EMBL/GenBank/DDBJ whole genome shotgun (WGS) entry which is preliminary data.</text>
</comment>
<accession>A0AAV9I3X8</accession>
<sequence>MRGVQIPPPPPPPPPAPTLQLETQGGVFATVRPPPPPFLTAFPASGSQRANSDVAVPPPPPPPPPPLSSGHLPNGLHTMRPFNSSLVRGNYATPLADSETASEQAPPYSYSSSPSDSEYESDSSEATSTSTYMDGQGREMWASVEAKQRQIWRLRSDMAKKRKELKQRLEGMSDLDNQFMQLIRPYYAIIEQFQRLQAARNEYYPAVSTYNALEKELKTQEVELETMEADVVRVIHEHANAFQPHSLRSLPQGIESNEPRNRNAKFGSVQKAHMDSRASILLGISGERHEDIHPLYRQLLDAAGDRELAREFCEEVKMRHEAILYDLETKLHRKRMKENRGVSISEQELESLKSSLEHIPPGLEDFEAQFGVSISEDDLEFVQNYESEKDRAQTALEKASQTVDRLRDLCIEKHAIPKHASYNEEVTIFSGSSRAPADGNMSIESLPSNNLSHPRFPILLSNPSYVLKLLTPRRALEEAMALPQNTPNSAQRRAECMKELGITNLMKNAESKPDYINQWLIHRLRTSPMEVELMVAVFETSHKIVNARKWQEDVLFHWRRDEAAKMSPSDFEGPHTPRDELDIEQDNISGLNSVIEGPTRSRSEGGDDDAHQRHHNHRIHHHHQSDTWARTVHSVC</sequence>
<dbReference type="AlphaFoldDB" id="A0AAV9I3X8"/>
<feature type="compositionally biased region" description="Low complexity" evidence="2">
    <location>
        <begin position="101"/>
        <end position="116"/>
    </location>
</feature>
<keyword evidence="4" id="KW-1185">Reference proteome</keyword>
<feature type="region of interest" description="Disordered" evidence="2">
    <location>
        <begin position="566"/>
        <end position="627"/>
    </location>
</feature>
<feature type="region of interest" description="Disordered" evidence="2">
    <location>
        <begin position="1"/>
        <end position="81"/>
    </location>
</feature>
<feature type="compositionally biased region" description="Pro residues" evidence="2">
    <location>
        <begin position="56"/>
        <end position="67"/>
    </location>
</feature>
<feature type="compositionally biased region" description="Pro residues" evidence="2">
    <location>
        <begin position="1"/>
        <end position="17"/>
    </location>
</feature>
<dbReference type="Proteomes" id="UP001321749">
    <property type="component" value="Unassembled WGS sequence"/>
</dbReference>
<gene>
    <name evidence="3" type="ORF">QBC42DRAFT_165405</name>
</gene>
<evidence type="ECO:0000256" key="1">
    <source>
        <dbReference type="SAM" id="Coils"/>
    </source>
</evidence>
<feature type="region of interest" description="Disordered" evidence="2">
    <location>
        <begin position="95"/>
        <end position="135"/>
    </location>
</feature>
<dbReference type="EMBL" id="MU864928">
    <property type="protein sequence ID" value="KAK4467108.1"/>
    <property type="molecule type" value="Genomic_DNA"/>
</dbReference>
<feature type="compositionally biased region" description="Basic residues" evidence="2">
    <location>
        <begin position="612"/>
        <end position="623"/>
    </location>
</feature>